<evidence type="ECO:0000259" key="2">
    <source>
        <dbReference type="Pfam" id="PF07839"/>
    </source>
</evidence>
<feature type="region of interest" description="Disordered" evidence="1">
    <location>
        <begin position="1"/>
        <end position="371"/>
    </location>
</feature>
<feature type="compositionally biased region" description="Basic and acidic residues" evidence="1">
    <location>
        <begin position="53"/>
        <end position="67"/>
    </location>
</feature>
<feature type="compositionally biased region" description="Basic and acidic residues" evidence="1">
    <location>
        <begin position="254"/>
        <end position="295"/>
    </location>
</feature>
<dbReference type="AlphaFoldDB" id="A0A061GQ41"/>
<accession>A0A061GQ41</accession>
<keyword evidence="4" id="KW-1185">Reference proteome</keyword>
<protein>
    <recommendedName>
        <fullName evidence="2">Calmodulin-binding domain-containing protein</fullName>
    </recommendedName>
</protein>
<dbReference type="HOGENOM" id="CLU_638414_0_0_1"/>
<reference evidence="3 4" key="1">
    <citation type="journal article" date="2013" name="Genome Biol.">
        <title>The genome sequence of the most widely cultivated cacao type and its use to identify candidate genes regulating pod color.</title>
        <authorList>
            <person name="Motamayor J.C."/>
            <person name="Mockaitis K."/>
            <person name="Schmutz J."/>
            <person name="Haiminen N."/>
            <person name="Iii D.L."/>
            <person name="Cornejo O."/>
            <person name="Findley S.D."/>
            <person name="Zheng P."/>
            <person name="Utro F."/>
            <person name="Royaert S."/>
            <person name="Saski C."/>
            <person name="Jenkins J."/>
            <person name="Podicheti R."/>
            <person name="Zhao M."/>
            <person name="Scheffler B.E."/>
            <person name="Stack J.C."/>
            <person name="Feltus F.A."/>
            <person name="Mustiga G.M."/>
            <person name="Amores F."/>
            <person name="Phillips W."/>
            <person name="Marelli J.P."/>
            <person name="May G.D."/>
            <person name="Shapiro H."/>
            <person name="Ma J."/>
            <person name="Bustamante C.D."/>
            <person name="Schnell R.J."/>
            <person name="Main D."/>
            <person name="Gilbert D."/>
            <person name="Parida L."/>
            <person name="Kuhn D.N."/>
        </authorList>
    </citation>
    <scope>NUCLEOTIDE SEQUENCE [LARGE SCALE GENOMIC DNA]</scope>
    <source>
        <strain evidence="4">cv. Matina 1-6</strain>
    </source>
</reference>
<dbReference type="Pfam" id="PF07839">
    <property type="entry name" value="CaM_binding"/>
    <property type="match status" value="1"/>
</dbReference>
<gene>
    <name evidence="3" type="ORF">TCM_036820</name>
</gene>
<dbReference type="Gramene" id="EOY29219">
    <property type="protein sequence ID" value="EOY29219"/>
    <property type="gene ID" value="TCM_036820"/>
</dbReference>
<feature type="compositionally biased region" description="Low complexity" evidence="1">
    <location>
        <begin position="133"/>
        <end position="166"/>
    </location>
</feature>
<dbReference type="PANTHER" id="PTHR33349">
    <property type="entry name" value="EMB|CAB62594.1"/>
    <property type="match status" value="1"/>
</dbReference>
<name>A0A061GQ41_THECC</name>
<dbReference type="EMBL" id="CM001887">
    <property type="protein sequence ID" value="EOY29219.1"/>
    <property type="molecule type" value="Genomic_DNA"/>
</dbReference>
<feature type="domain" description="Calmodulin-binding" evidence="2">
    <location>
        <begin position="297"/>
        <end position="389"/>
    </location>
</feature>
<dbReference type="InParanoid" id="A0A061GQ41"/>
<feature type="compositionally biased region" description="Basic and acidic residues" evidence="1">
    <location>
        <begin position="1"/>
        <end position="16"/>
    </location>
</feature>
<feature type="compositionally biased region" description="Polar residues" evidence="1">
    <location>
        <begin position="101"/>
        <end position="111"/>
    </location>
</feature>
<dbReference type="Proteomes" id="UP000026915">
    <property type="component" value="Chromosome 9"/>
</dbReference>
<evidence type="ECO:0000256" key="1">
    <source>
        <dbReference type="SAM" id="MobiDB-lite"/>
    </source>
</evidence>
<dbReference type="PANTHER" id="PTHR33349:SF20">
    <property type="entry name" value="CHROMO DOMAIN CEC-LIKE PROTEIN"/>
    <property type="match status" value="1"/>
</dbReference>
<dbReference type="InterPro" id="IPR012417">
    <property type="entry name" value="CaM-bd_dom_pln"/>
</dbReference>
<evidence type="ECO:0000313" key="4">
    <source>
        <dbReference type="Proteomes" id="UP000026915"/>
    </source>
</evidence>
<sequence>MATTKRESSLGKEKRGTSPSNPSVAHGQRRSTPGSTDKQVPNYLKPTISSRNDGVKTVKKTGPEDTSQRPNLLRRRSFDRPPSAARVQKALISPAREKPTTSRSASFSSKPTAAPKATLERVAKKPNAGKPQTTTLSSSRSMKKTTSPTTKKASTSSSGSKNPPVSSHDKKEAQEVETKHENKENVDHQPEEVVKDDQGEIDDSELPKAEESEHPDVVDTSEVKSVEEGKENPGGISAASQEHNVPPPTEEMEDKFQEEKSDHTRHEEDKENRIKEETDDLQEKIPHEEAKTETEDKGEENNVSDEVATTKEIIGEENELESRQENDEGRQQGLQSSKEEVIAEEVEEPKPEAANVVAKSHGRKESATPYNDVIEETASKLLEERKNKLATEIGDENLRPSVNIIICSIARHSLKSSNRTSFVGFLILDAAVQTQAIVKAQALSPLPPGGSKFEEAR</sequence>
<proteinExistence type="predicted"/>
<feature type="compositionally biased region" description="Polar residues" evidence="1">
    <location>
        <begin position="30"/>
        <end position="39"/>
    </location>
</feature>
<organism evidence="3 4">
    <name type="scientific">Theobroma cacao</name>
    <name type="common">Cacao</name>
    <name type="synonym">Cocoa</name>
    <dbReference type="NCBI Taxonomy" id="3641"/>
    <lineage>
        <taxon>Eukaryota</taxon>
        <taxon>Viridiplantae</taxon>
        <taxon>Streptophyta</taxon>
        <taxon>Embryophyta</taxon>
        <taxon>Tracheophyta</taxon>
        <taxon>Spermatophyta</taxon>
        <taxon>Magnoliopsida</taxon>
        <taxon>eudicotyledons</taxon>
        <taxon>Gunneridae</taxon>
        <taxon>Pentapetalae</taxon>
        <taxon>rosids</taxon>
        <taxon>malvids</taxon>
        <taxon>Malvales</taxon>
        <taxon>Malvaceae</taxon>
        <taxon>Byttnerioideae</taxon>
        <taxon>Theobroma</taxon>
    </lineage>
</organism>
<feature type="compositionally biased region" description="Basic and acidic residues" evidence="1">
    <location>
        <begin position="320"/>
        <end position="330"/>
    </location>
</feature>
<feature type="compositionally biased region" description="Basic and acidic residues" evidence="1">
    <location>
        <begin position="205"/>
        <end position="231"/>
    </location>
</feature>
<dbReference type="eggNOG" id="ENOG502S64D">
    <property type="taxonomic scope" value="Eukaryota"/>
</dbReference>
<feature type="compositionally biased region" description="Basic and acidic residues" evidence="1">
    <location>
        <begin position="167"/>
        <end position="198"/>
    </location>
</feature>
<dbReference type="OMA" id="TSDQHET"/>
<dbReference type="GO" id="GO:0005516">
    <property type="term" value="F:calmodulin binding"/>
    <property type="evidence" value="ECO:0007669"/>
    <property type="project" value="InterPro"/>
</dbReference>
<evidence type="ECO:0000313" key="3">
    <source>
        <dbReference type="EMBL" id="EOY29219.1"/>
    </source>
</evidence>